<evidence type="ECO:0000256" key="4">
    <source>
        <dbReference type="ARBA" id="ARBA00022827"/>
    </source>
</evidence>
<evidence type="ECO:0000256" key="6">
    <source>
        <dbReference type="ARBA" id="ARBA00023033"/>
    </source>
</evidence>
<dbReference type="OrthoDB" id="417877at2759"/>
<keyword evidence="6" id="KW-0503">Monooxygenase</keyword>
<dbReference type="RefSeq" id="XP_026602895.1">
    <property type="nucleotide sequence ID" value="XM_026748591.1"/>
</dbReference>
<dbReference type="SUPFAM" id="SSF51905">
    <property type="entry name" value="FAD/NAD(P)-binding domain"/>
    <property type="match status" value="1"/>
</dbReference>
<dbReference type="GeneID" id="38116945"/>
<dbReference type="Pfam" id="PF01494">
    <property type="entry name" value="FAD_binding_3"/>
    <property type="match status" value="1"/>
</dbReference>
<dbReference type="PRINTS" id="PR00420">
    <property type="entry name" value="RNGMNOXGNASE"/>
</dbReference>
<evidence type="ECO:0000256" key="5">
    <source>
        <dbReference type="ARBA" id="ARBA00023002"/>
    </source>
</evidence>
<keyword evidence="9" id="KW-1185">Reference proteome</keyword>
<comment type="similarity">
    <text evidence="2">Belongs to the paxM FAD-dependent monooxygenase family.</text>
</comment>
<keyword evidence="5" id="KW-0560">Oxidoreductase</keyword>
<evidence type="ECO:0000256" key="2">
    <source>
        <dbReference type="ARBA" id="ARBA00007992"/>
    </source>
</evidence>
<dbReference type="Gene3D" id="3.50.50.60">
    <property type="entry name" value="FAD/NAD(P)-binding domain"/>
    <property type="match status" value="1"/>
</dbReference>
<comment type="caution">
    <text evidence="8">The sequence shown here is derived from an EMBL/GenBank/DDBJ whole genome shotgun (WGS) entry which is preliminary data.</text>
</comment>
<dbReference type="PANTHER" id="PTHR13789">
    <property type="entry name" value="MONOOXYGENASE"/>
    <property type="match status" value="1"/>
</dbReference>
<evidence type="ECO:0000256" key="3">
    <source>
        <dbReference type="ARBA" id="ARBA00022630"/>
    </source>
</evidence>
<dbReference type="STRING" id="1810919.A0A3D8RR84"/>
<proteinExistence type="inferred from homology"/>
<protein>
    <recommendedName>
        <fullName evidence="7">FAD-binding domain-containing protein</fullName>
    </recommendedName>
</protein>
<keyword evidence="3" id="KW-0285">Flavoprotein</keyword>
<evidence type="ECO:0000259" key="7">
    <source>
        <dbReference type="Pfam" id="PF01494"/>
    </source>
</evidence>
<sequence>MPEPNSPLRIAIIGAGPAGLSAAISLQKALPFTEITIYEQATVLREIGTGLNIQPNTWRMLDALNVSKNINPHTIFRTSDGHAVQHRNGRTGELLCSLGQDGTPPRHLHARALRSVLQTALLANVEVPIVLDSRLLRVTEGQHGDAPLNPVTGSPSLALHFSNGHTTTVDLLIGADGVRSVTCLHGKTAYRGLIPAEKLLGIEGFPDAVTFWHGPSEWVYTCNLRHGLYELTCMAGVSKPESEEWGEKVVRREEFMRPWKDFGPLVQEVLSHSTEIQRFPLFAGARLEKIVSRGSIALIGDASHPLSGAFGAGAAFAFEDSFVLSRALSWAYTRDLQLSEGLDLYDRVRSPHYKALYGILDRFRESDARMETLGLGFDEAVRHSVREKWGEEAGFGWVYGYDVQEVWERVVGEEDERLKQTAEAHLP</sequence>
<keyword evidence="4" id="KW-0274">FAD</keyword>
<gene>
    <name evidence="8" type="ORF">DSM5745_06575</name>
</gene>
<feature type="domain" description="FAD-binding" evidence="7">
    <location>
        <begin position="10"/>
        <end position="356"/>
    </location>
</feature>
<organism evidence="8 9">
    <name type="scientific">Aspergillus mulundensis</name>
    <dbReference type="NCBI Taxonomy" id="1810919"/>
    <lineage>
        <taxon>Eukaryota</taxon>
        <taxon>Fungi</taxon>
        <taxon>Dikarya</taxon>
        <taxon>Ascomycota</taxon>
        <taxon>Pezizomycotina</taxon>
        <taxon>Eurotiomycetes</taxon>
        <taxon>Eurotiomycetidae</taxon>
        <taxon>Eurotiales</taxon>
        <taxon>Aspergillaceae</taxon>
        <taxon>Aspergillus</taxon>
        <taxon>Aspergillus subgen. Nidulantes</taxon>
    </lineage>
</organism>
<dbReference type="GO" id="GO:0004497">
    <property type="term" value="F:monooxygenase activity"/>
    <property type="evidence" value="ECO:0007669"/>
    <property type="project" value="UniProtKB-KW"/>
</dbReference>
<dbReference type="EMBL" id="PVWQ01000007">
    <property type="protein sequence ID" value="RDW76583.1"/>
    <property type="molecule type" value="Genomic_DNA"/>
</dbReference>
<dbReference type="PANTHER" id="PTHR13789:SF318">
    <property type="entry name" value="GERANYLGERANYL DIPHOSPHATE REDUCTASE"/>
    <property type="match status" value="1"/>
</dbReference>
<reference evidence="8 9" key="1">
    <citation type="journal article" date="2018" name="IMA Fungus">
        <title>IMA Genome-F 9: Draft genome sequence of Annulohypoxylon stygium, Aspergillus mulundensis, Berkeleyomyces basicola (syn. Thielaviopsis basicola), Ceratocystis smalleyi, two Cercospora beticola strains, Coleophoma cylindrospora, Fusarium fracticaudum, Phialophora cf. hyalina, and Morchella septimelata.</title>
        <authorList>
            <person name="Wingfield B.D."/>
            <person name="Bills G.F."/>
            <person name="Dong Y."/>
            <person name="Huang W."/>
            <person name="Nel W.J."/>
            <person name="Swalarsk-Parry B.S."/>
            <person name="Vaghefi N."/>
            <person name="Wilken P.M."/>
            <person name="An Z."/>
            <person name="de Beer Z.W."/>
            <person name="De Vos L."/>
            <person name="Chen L."/>
            <person name="Duong T.A."/>
            <person name="Gao Y."/>
            <person name="Hammerbacher A."/>
            <person name="Kikkert J.R."/>
            <person name="Li Y."/>
            <person name="Li H."/>
            <person name="Li K."/>
            <person name="Li Q."/>
            <person name="Liu X."/>
            <person name="Ma X."/>
            <person name="Naidoo K."/>
            <person name="Pethybridge S.J."/>
            <person name="Sun J."/>
            <person name="Steenkamp E.T."/>
            <person name="van der Nest M.A."/>
            <person name="van Wyk S."/>
            <person name="Wingfield M.J."/>
            <person name="Xiong C."/>
            <person name="Yue Q."/>
            <person name="Zhang X."/>
        </authorList>
    </citation>
    <scope>NUCLEOTIDE SEQUENCE [LARGE SCALE GENOMIC DNA]</scope>
    <source>
        <strain evidence="8 9">DSM 5745</strain>
    </source>
</reference>
<accession>A0A3D8RR84</accession>
<dbReference type="Proteomes" id="UP000256690">
    <property type="component" value="Unassembled WGS sequence"/>
</dbReference>
<dbReference type="SUPFAM" id="SSF54373">
    <property type="entry name" value="FAD-linked reductases, C-terminal domain"/>
    <property type="match status" value="1"/>
</dbReference>
<dbReference type="InterPro" id="IPR036188">
    <property type="entry name" value="FAD/NAD-bd_sf"/>
</dbReference>
<comment type="cofactor">
    <cofactor evidence="1">
        <name>FAD</name>
        <dbReference type="ChEBI" id="CHEBI:57692"/>
    </cofactor>
</comment>
<dbReference type="InterPro" id="IPR002938">
    <property type="entry name" value="FAD-bd"/>
</dbReference>
<evidence type="ECO:0000256" key="1">
    <source>
        <dbReference type="ARBA" id="ARBA00001974"/>
    </source>
</evidence>
<dbReference type="AlphaFoldDB" id="A0A3D8RR84"/>
<evidence type="ECO:0000313" key="9">
    <source>
        <dbReference type="Proteomes" id="UP000256690"/>
    </source>
</evidence>
<dbReference type="GO" id="GO:0071949">
    <property type="term" value="F:FAD binding"/>
    <property type="evidence" value="ECO:0007669"/>
    <property type="project" value="InterPro"/>
</dbReference>
<dbReference type="InterPro" id="IPR050493">
    <property type="entry name" value="FAD-dep_Monooxygenase_BioMet"/>
</dbReference>
<evidence type="ECO:0000313" key="8">
    <source>
        <dbReference type="EMBL" id="RDW76583.1"/>
    </source>
</evidence>
<name>A0A3D8RR84_9EURO</name>